<keyword evidence="1" id="KW-0472">Membrane</keyword>
<evidence type="ECO:0000256" key="1">
    <source>
        <dbReference type="SAM" id="Phobius"/>
    </source>
</evidence>
<dbReference type="Proteomes" id="UP000326924">
    <property type="component" value="Unassembled WGS sequence"/>
</dbReference>
<dbReference type="OrthoDB" id="70588at2759"/>
<reference evidence="2 3" key="1">
    <citation type="submission" date="2019-09" db="EMBL/GenBank/DDBJ databases">
        <title>Draft genome of the ectomycorrhizal ascomycete Sphaerosporella brunnea.</title>
        <authorList>
            <consortium name="DOE Joint Genome Institute"/>
            <person name="Benucci G.M."/>
            <person name="Marozzi G."/>
            <person name="Antonielli L."/>
            <person name="Sanchez S."/>
            <person name="Marco P."/>
            <person name="Wang X."/>
            <person name="Falini L.B."/>
            <person name="Barry K."/>
            <person name="Haridas S."/>
            <person name="Lipzen A."/>
            <person name="Labutti K."/>
            <person name="Grigoriev I.V."/>
            <person name="Murat C."/>
            <person name="Martin F."/>
            <person name="Albertini E."/>
            <person name="Donnini D."/>
            <person name="Bonito G."/>
        </authorList>
    </citation>
    <scope>NUCLEOTIDE SEQUENCE [LARGE SCALE GENOMIC DNA]</scope>
    <source>
        <strain evidence="2 3">Sb_GMNB300</strain>
    </source>
</reference>
<evidence type="ECO:0000313" key="2">
    <source>
        <dbReference type="EMBL" id="KAA8896095.1"/>
    </source>
</evidence>
<dbReference type="EMBL" id="VXIS01000228">
    <property type="protein sequence ID" value="KAA8896095.1"/>
    <property type="molecule type" value="Genomic_DNA"/>
</dbReference>
<evidence type="ECO:0000313" key="3">
    <source>
        <dbReference type="Proteomes" id="UP000326924"/>
    </source>
</evidence>
<feature type="transmembrane region" description="Helical" evidence="1">
    <location>
        <begin position="6"/>
        <end position="23"/>
    </location>
</feature>
<dbReference type="AlphaFoldDB" id="A0A5J5EKA4"/>
<proteinExistence type="predicted"/>
<protein>
    <submittedName>
        <fullName evidence="2">Uncharacterized protein</fullName>
    </submittedName>
</protein>
<keyword evidence="1" id="KW-1133">Transmembrane helix</keyword>
<name>A0A5J5EKA4_9PEZI</name>
<organism evidence="2 3">
    <name type="scientific">Sphaerosporella brunnea</name>
    <dbReference type="NCBI Taxonomy" id="1250544"/>
    <lineage>
        <taxon>Eukaryota</taxon>
        <taxon>Fungi</taxon>
        <taxon>Dikarya</taxon>
        <taxon>Ascomycota</taxon>
        <taxon>Pezizomycotina</taxon>
        <taxon>Pezizomycetes</taxon>
        <taxon>Pezizales</taxon>
        <taxon>Pyronemataceae</taxon>
        <taxon>Sphaerosporella</taxon>
    </lineage>
</organism>
<feature type="transmembrane region" description="Helical" evidence="1">
    <location>
        <begin position="35"/>
        <end position="57"/>
    </location>
</feature>
<sequence length="59" mass="6654">MILVGFSFRVMCLFILSLVTILVTPPPLFSLFARFMMVLSFVGICMFSVCWVLLVGFSL</sequence>
<comment type="caution">
    <text evidence="2">The sequence shown here is derived from an EMBL/GenBank/DDBJ whole genome shotgun (WGS) entry which is preliminary data.</text>
</comment>
<accession>A0A5J5EKA4</accession>
<keyword evidence="1" id="KW-0812">Transmembrane</keyword>
<gene>
    <name evidence="2" type="ORF">FN846DRAFT_966635</name>
</gene>
<dbReference type="InParanoid" id="A0A5J5EKA4"/>
<keyword evidence="3" id="KW-1185">Reference proteome</keyword>